<proteinExistence type="predicted"/>
<dbReference type="Gene3D" id="3.50.50.60">
    <property type="entry name" value="FAD/NAD(P)-binding domain"/>
    <property type="match status" value="2"/>
</dbReference>
<evidence type="ECO:0000256" key="2">
    <source>
        <dbReference type="ARBA" id="ARBA00022630"/>
    </source>
</evidence>
<dbReference type="PRINTS" id="PR00368">
    <property type="entry name" value="FADPNR"/>
</dbReference>
<dbReference type="SUPFAM" id="SSF51905">
    <property type="entry name" value="FAD/NAD(P)-binding domain"/>
    <property type="match status" value="2"/>
</dbReference>
<dbReference type="PANTHER" id="PTHR43557:SF2">
    <property type="entry name" value="RIESKE DOMAIN-CONTAINING PROTEIN-RELATED"/>
    <property type="match status" value="1"/>
</dbReference>
<evidence type="ECO:0000259" key="6">
    <source>
        <dbReference type="Pfam" id="PF14759"/>
    </source>
</evidence>
<keyword evidence="3" id="KW-0274">FAD</keyword>
<feature type="domain" description="Reductase C-terminal" evidence="6">
    <location>
        <begin position="334"/>
        <end position="414"/>
    </location>
</feature>
<keyword evidence="2" id="KW-0285">Flavoprotein</keyword>
<comment type="cofactor">
    <cofactor evidence="1">
        <name>FAD</name>
        <dbReference type="ChEBI" id="CHEBI:57692"/>
    </cofactor>
</comment>
<feature type="domain" description="FAD/NAD(P)-binding" evidence="5">
    <location>
        <begin position="15"/>
        <end position="315"/>
    </location>
</feature>
<dbReference type="Proteomes" id="UP000054624">
    <property type="component" value="Unassembled WGS sequence"/>
</dbReference>
<dbReference type="Pfam" id="PF07992">
    <property type="entry name" value="Pyr_redox_2"/>
    <property type="match status" value="1"/>
</dbReference>
<dbReference type="OrthoDB" id="9769238at2"/>
<evidence type="ECO:0000313" key="8">
    <source>
        <dbReference type="Proteomes" id="UP000054624"/>
    </source>
</evidence>
<accession>A0A158DXY6</accession>
<gene>
    <name evidence="7" type="ORF">AWB76_07717</name>
</gene>
<dbReference type="RefSeq" id="WP_061165209.1">
    <property type="nucleotide sequence ID" value="NZ_FCOI02000066.1"/>
</dbReference>
<sequence>MTEQIDSAKVDPPRTIAVVGGGQAAGWVLKTLRKEGFDGRLVMVADEVHAPYERPPLSKAVLSGDATIDSLSVVKSDELEALNVECWQPDLAVHIDRGRHLLRTAQGRELHFDRLIVATGGAARRLQGAQGATNNLAYLRTIDDAVALSARLRDIKRLLVIGGGWIGLEVAATARKLGVDVTVVEGAARLCARTVPPVVSTFLADLHQKHGVQLRIGAGLCSLEDHPDDPRRVLAKLEGGECIDADFAVAGIGLSPHTALAEAAGLQVRDGIVVDEYGATEDPTIFACGDVANHMNAWVGRRVRLESWANAQNQAIATAKASIGILAPYAEIPWFWSDQYDVNLQILGDVPVDSEPIVRGNLDAKRATLFFLRDDMVRGVVAINAARDLKLARKWMNQGRRVDRKVLMDATVPLA</sequence>
<organism evidence="7 8">
    <name type="scientific">Caballeronia temeraria</name>
    <dbReference type="NCBI Taxonomy" id="1777137"/>
    <lineage>
        <taxon>Bacteria</taxon>
        <taxon>Pseudomonadati</taxon>
        <taxon>Pseudomonadota</taxon>
        <taxon>Betaproteobacteria</taxon>
        <taxon>Burkholderiales</taxon>
        <taxon>Burkholderiaceae</taxon>
        <taxon>Caballeronia</taxon>
    </lineage>
</organism>
<dbReference type="AlphaFoldDB" id="A0A158DXY6"/>
<dbReference type="InterPro" id="IPR036188">
    <property type="entry name" value="FAD/NAD-bd_sf"/>
</dbReference>
<dbReference type="InterPro" id="IPR028202">
    <property type="entry name" value="Reductase_C"/>
</dbReference>
<dbReference type="GO" id="GO:0005737">
    <property type="term" value="C:cytoplasm"/>
    <property type="evidence" value="ECO:0007669"/>
    <property type="project" value="TreeGrafter"/>
</dbReference>
<dbReference type="InterPro" id="IPR023753">
    <property type="entry name" value="FAD/NAD-binding_dom"/>
</dbReference>
<dbReference type="STRING" id="1777137.AWB76_07717"/>
<dbReference type="SUPFAM" id="SSF55424">
    <property type="entry name" value="FAD/NAD-linked reductases, dimerisation (C-terminal) domain"/>
    <property type="match status" value="1"/>
</dbReference>
<reference evidence="8" key="1">
    <citation type="submission" date="2016-01" db="EMBL/GenBank/DDBJ databases">
        <authorList>
            <person name="Peeters Charlotte."/>
        </authorList>
    </citation>
    <scope>NUCLEOTIDE SEQUENCE [LARGE SCALE GENOMIC DNA]</scope>
</reference>
<evidence type="ECO:0000259" key="5">
    <source>
        <dbReference type="Pfam" id="PF07992"/>
    </source>
</evidence>
<dbReference type="GO" id="GO:0016651">
    <property type="term" value="F:oxidoreductase activity, acting on NAD(P)H"/>
    <property type="evidence" value="ECO:0007669"/>
    <property type="project" value="TreeGrafter"/>
</dbReference>
<dbReference type="Pfam" id="PF14759">
    <property type="entry name" value="Reductase_C"/>
    <property type="match status" value="1"/>
</dbReference>
<keyword evidence="4" id="KW-0560">Oxidoreductase</keyword>
<dbReference type="PANTHER" id="PTHR43557">
    <property type="entry name" value="APOPTOSIS-INDUCING FACTOR 1"/>
    <property type="match status" value="1"/>
</dbReference>
<dbReference type="InterPro" id="IPR016156">
    <property type="entry name" value="FAD/NAD-linked_Rdtase_dimer_sf"/>
</dbReference>
<evidence type="ECO:0000256" key="3">
    <source>
        <dbReference type="ARBA" id="ARBA00022827"/>
    </source>
</evidence>
<dbReference type="PRINTS" id="PR00411">
    <property type="entry name" value="PNDRDTASEI"/>
</dbReference>
<evidence type="ECO:0000256" key="1">
    <source>
        <dbReference type="ARBA" id="ARBA00001974"/>
    </source>
</evidence>
<evidence type="ECO:0000313" key="7">
    <source>
        <dbReference type="EMBL" id="SAK99438.1"/>
    </source>
</evidence>
<dbReference type="InterPro" id="IPR050446">
    <property type="entry name" value="FAD-oxidoreductase/Apoptosis"/>
</dbReference>
<keyword evidence="8" id="KW-1185">Reference proteome</keyword>
<evidence type="ECO:0000256" key="4">
    <source>
        <dbReference type="ARBA" id="ARBA00023002"/>
    </source>
</evidence>
<name>A0A158DXY6_9BURK</name>
<dbReference type="Gene3D" id="3.30.390.30">
    <property type="match status" value="1"/>
</dbReference>
<protein>
    <submittedName>
        <fullName evidence="7">Pyridine nucleotide-disulfide oxidoreductase, class I</fullName>
    </submittedName>
</protein>
<dbReference type="EMBL" id="FCOI02000066">
    <property type="protein sequence ID" value="SAK99438.1"/>
    <property type="molecule type" value="Genomic_DNA"/>
</dbReference>